<dbReference type="Proteomes" id="UP001317629">
    <property type="component" value="Plasmid pSS37A-Re-1"/>
</dbReference>
<evidence type="ECO:0000313" key="2">
    <source>
        <dbReference type="Proteomes" id="UP001317629"/>
    </source>
</evidence>
<sequence length="89" mass="9548">MTERRAKGPENILVATLRYEHVTEACVAFGRLGASAETVAEECAAEVTTYISGAHPINARLGDQLLLPMALGARAISSHASRRRICGRI</sequence>
<dbReference type="Gene3D" id="3.30.360.20">
    <property type="entry name" value="RNA 3'-terminal phosphate cyclase, insert domain"/>
    <property type="match status" value="1"/>
</dbReference>
<dbReference type="EMBL" id="AP027143">
    <property type="protein sequence ID" value="BDV36119.1"/>
    <property type="molecule type" value="Genomic_DNA"/>
</dbReference>
<proteinExistence type="predicted"/>
<keyword evidence="1" id="KW-0614">Plasmid</keyword>
<evidence type="ECO:0000313" key="1">
    <source>
        <dbReference type="EMBL" id="BDV36119.1"/>
    </source>
</evidence>
<dbReference type="InterPro" id="IPR036553">
    <property type="entry name" value="RPTC_insert"/>
</dbReference>
<dbReference type="SUPFAM" id="SSF52913">
    <property type="entry name" value="RNA 3'-terminal phosphate cyclase, RPTC, insert domain"/>
    <property type="match status" value="1"/>
</dbReference>
<organism evidence="1 2">
    <name type="scientific">Methylocystis iwaonis</name>
    <dbReference type="NCBI Taxonomy" id="2885079"/>
    <lineage>
        <taxon>Bacteria</taxon>
        <taxon>Pseudomonadati</taxon>
        <taxon>Pseudomonadota</taxon>
        <taxon>Alphaproteobacteria</taxon>
        <taxon>Hyphomicrobiales</taxon>
        <taxon>Methylocystaceae</taxon>
        <taxon>Methylocystis</taxon>
    </lineage>
</organism>
<keyword evidence="2" id="KW-1185">Reference proteome</keyword>
<gene>
    <name evidence="1" type="ORF">SS37A_36490</name>
</gene>
<name>A0ABM8EDX3_9HYPH</name>
<geneLocation type="plasmid" evidence="1 2">
    <name>pSS37A-Re-1</name>
</geneLocation>
<reference evidence="1 2" key="1">
    <citation type="journal article" date="2023" name="Int. J. Syst. Evol. Microbiol.">
        <title>Methylocystis iwaonis sp. nov., a type II methane-oxidizing bacterium from surface soil of a rice paddy field in Japan, and emended description of the genus Methylocystis (ex Whittenbury et al. 1970) Bowman et al. 1993.</title>
        <authorList>
            <person name="Kaise H."/>
            <person name="Sawadogo J.B."/>
            <person name="Alam M.S."/>
            <person name="Ueno C."/>
            <person name="Dianou D."/>
            <person name="Shinjo R."/>
            <person name="Asakawa S."/>
        </authorList>
    </citation>
    <scope>NUCLEOTIDE SEQUENCE [LARGE SCALE GENOMIC DNA]</scope>
    <source>
        <strain evidence="1 2">SS37A-Re</strain>
    </source>
</reference>
<accession>A0ABM8EDX3</accession>
<protein>
    <submittedName>
        <fullName evidence="1">Uncharacterized protein</fullName>
    </submittedName>
</protein>